<gene>
    <name evidence="1" type="ORF">NAT50_06350</name>
</gene>
<evidence type="ECO:0000313" key="2">
    <source>
        <dbReference type="Proteomes" id="UP001317191"/>
    </source>
</evidence>
<proteinExistence type="predicted"/>
<dbReference type="Proteomes" id="UP001317191">
    <property type="component" value="Unassembled WGS sequence"/>
</dbReference>
<comment type="caution">
    <text evidence="1">The sequence shown here is derived from an EMBL/GenBank/DDBJ whole genome shotgun (WGS) entry which is preliminary data.</text>
</comment>
<organism evidence="1 2">
    <name type="scientific">Flavobacterium luminosum</name>
    <dbReference type="NCBI Taxonomy" id="2949086"/>
    <lineage>
        <taxon>Bacteria</taxon>
        <taxon>Pseudomonadati</taxon>
        <taxon>Bacteroidota</taxon>
        <taxon>Flavobacteriia</taxon>
        <taxon>Flavobacteriales</taxon>
        <taxon>Flavobacteriaceae</taxon>
        <taxon>Flavobacterium</taxon>
    </lineage>
</organism>
<dbReference type="RefSeq" id="WP_250592379.1">
    <property type="nucleotide sequence ID" value="NZ_JAMLJM010000003.1"/>
</dbReference>
<evidence type="ECO:0000313" key="1">
    <source>
        <dbReference type="EMBL" id="MCL9808979.1"/>
    </source>
</evidence>
<name>A0ABT0TPI5_9FLAO</name>
<dbReference type="EMBL" id="JAMLJM010000003">
    <property type="protein sequence ID" value="MCL9808979.1"/>
    <property type="molecule type" value="Genomic_DNA"/>
</dbReference>
<accession>A0ABT0TPI5</accession>
<sequence>MKKSLQIFSLEELKFYQPTIYNIVSKYYPLGIKKNSKAYQNHIGIIFLKNEIINKIENKDNFNENWEESVLLDIKNSFKNYTVTGATYGFVPNYGGIIQLEQSNKTNLTVELHFYVSFIENIFTIQIVSLDNSIEINYETGSIQGPKIKELIVSPVEGYYKDIFLTVENTIRDRFKNSKFLPYSIESIELSNFEVFYTEGKNCHLGQAFFLKGFPYTVPEKIIGDINYKIDEIN</sequence>
<keyword evidence="2" id="KW-1185">Reference proteome</keyword>
<reference evidence="1 2" key="1">
    <citation type="submission" date="2022-05" db="EMBL/GenBank/DDBJ databases">
        <title>Flavobacterium sp., isolated from activated sludge.</title>
        <authorList>
            <person name="Ran Q."/>
        </authorList>
    </citation>
    <scope>NUCLEOTIDE SEQUENCE [LARGE SCALE GENOMIC DNA]</scope>
    <source>
        <strain evidence="1 2">HXWNR70</strain>
    </source>
</reference>
<protein>
    <submittedName>
        <fullName evidence="1">Uncharacterized protein</fullName>
    </submittedName>
</protein>